<sequence>MNGIGQTLKEAREKKGLTLDDLQQTTKIQKRYLIAIEAENFDALPGDFYVRAFIQQYAKVVDLDGDELLAQLEEKTGIKAETPVAHETTTRTEAVRIEQAEKNDFLGKLMNYLPTIIIVIVVVAILGTIYVVAWGNHSKNTESQSSSSQTVSVSSDVKKEKSSASTSSAKKTASSKTPSAKKKSAASTKQTIENVSSEGSKFVYDVKNAADKNKLELSVSGSAAWSSVSSNGSQVWQGTLNDGGSHTVELPESTTTITISLGNSNSTSLKLNGKKFDYKKENDTLTVRTITLNLK</sequence>
<dbReference type="EMBL" id="FOPI01000025">
    <property type="protein sequence ID" value="SFG47634.1"/>
    <property type="molecule type" value="Genomic_DNA"/>
</dbReference>
<evidence type="ECO:0000313" key="4">
    <source>
        <dbReference type="EMBL" id="SFG47634.1"/>
    </source>
</evidence>
<dbReference type="Proteomes" id="UP000182635">
    <property type="component" value="Unassembled WGS sequence"/>
</dbReference>
<feature type="domain" description="Cytoskeleton protein RodZ-like C-terminal" evidence="3">
    <location>
        <begin position="223"/>
        <end position="283"/>
    </location>
</feature>
<dbReference type="Pfam" id="PF13464">
    <property type="entry name" value="RodZ_C"/>
    <property type="match status" value="1"/>
</dbReference>
<dbReference type="InterPro" id="IPR001387">
    <property type="entry name" value="Cro/C1-type_HTH"/>
</dbReference>
<dbReference type="Gene3D" id="3.30.700.10">
    <property type="entry name" value="Glycoprotein, Type 4 Pilin"/>
    <property type="match status" value="1"/>
</dbReference>
<gene>
    <name evidence="4" type="ORF">SAMN02910432_01526</name>
</gene>
<dbReference type="InterPro" id="IPR050400">
    <property type="entry name" value="Bact_Cytoskel_RodZ"/>
</dbReference>
<keyword evidence="2" id="KW-0812">Transmembrane</keyword>
<feature type="compositionally biased region" description="Low complexity" evidence="1">
    <location>
        <begin position="143"/>
        <end position="155"/>
    </location>
</feature>
<accession>A0A1I2S431</accession>
<evidence type="ECO:0000256" key="1">
    <source>
        <dbReference type="SAM" id="MobiDB-lite"/>
    </source>
</evidence>
<dbReference type="OrthoDB" id="9797543at2"/>
<dbReference type="GO" id="GO:0003677">
    <property type="term" value="F:DNA binding"/>
    <property type="evidence" value="ECO:0007669"/>
    <property type="project" value="InterPro"/>
</dbReference>
<reference evidence="5" key="1">
    <citation type="submission" date="2016-10" db="EMBL/GenBank/DDBJ databases">
        <authorList>
            <person name="Varghese N."/>
            <person name="Submissions S."/>
        </authorList>
    </citation>
    <scope>NUCLEOTIDE SEQUENCE [LARGE SCALE GENOMIC DNA]</scope>
    <source>
        <strain evidence="5">DSM 20403</strain>
    </source>
</reference>
<feature type="transmembrane region" description="Helical" evidence="2">
    <location>
        <begin position="112"/>
        <end position="135"/>
    </location>
</feature>
<dbReference type="InterPro" id="IPR010982">
    <property type="entry name" value="Lambda_DNA-bd_dom_sf"/>
</dbReference>
<keyword evidence="2" id="KW-0472">Membrane</keyword>
<feature type="compositionally biased region" description="Low complexity" evidence="1">
    <location>
        <begin position="163"/>
        <end position="178"/>
    </location>
</feature>
<feature type="region of interest" description="Disordered" evidence="1">
    <location>
        <begin position="139"/>
        <end position="191"/>
    </location>
</feature>
<dbReference type="RefSeq" id="WP_014073286.1">
    <property type="nucleotide sequence ID" value="NZ_AYYL01000020.1"/>
</dbReference>
<evidence type="ECO:0000259" key="3">
    <source>
        <dbReference type="Pfam" id="PF13464"/>
    </source>
</evidence>
<dbReference type="PANTHER" id="PTHR34475:SF1">
    <property type="entry name" value="CYTOSKELETON PROTEIN RODZ"/>
    <property type="match status" value="1"/>
</dbReference>
<evidence type="ECO:0000256" key="2">
    <source>
        <dbReference type="SAM" id="Phobius"/>
    </source>
</evidence>
<dbReference type="SUPFAM" id="SSF47413">
    <property type="entry name" value="lambda repressor-like DNA-binding domains"/>
    <property type="match status" value="1"/>
</dbReference>
<dbReference type="CDD" id="cd00093">
    <property type="entry name" value="HTH_XRE"/>
    <property type="match status" value="1"/>
</dbReference>
<evidence type="ECO:0000313" key="5">
    <source>
        <dbReference type="Proteomes" id="UP000182635"/>
    </source>
</evidence>
<organism evidence="4 5">
    <name type="scientific">Ligilactobacillus ruminis DSM 20403 = NBRC 102161</name>
    <dbReference type="NCBI Taxonomy" id="1423798"/>
    <lineage>
        <taxon>Bacteria</taxon>
        <taxon>Bacillati</taxon>
        <taxon>Bacillota</taxon>
        <taxon>Bacilli</taxon>
        <taxon>Lactobacillales</taxon>
        <taxon>Lactobacillaceae</taxon>
        <taxon>Ligilactobacillus</taxon>
    </lineage>
</organism>
<dbReference type="PANTHER" id="PTHR34475">
    <property type="match status" value="1"/>
</dbReference>
<proteinExistence type="predicted"/>
<keyword evidence="2" id="KW-1133">Transmembrane helix</keyword>
<dbReference type="Gene3D" id="1.10.260.40">
    <property type="entry name" value="lambda repressor-like DNA-binding domains"/>
    <property type="match status" value="1"/>
</dbReference>
<dbReference type="AlphaFoldDB" id="A0A1I2S431"/>
<protein>
    <submittedName>
        <fullName evidence="4">Protein RodZ, contains Xre-like HTH and DUF4115 domains</fullName>
    </submittedName>
</protein>
<dbReference type="Pfam" id="PF13413">
    <property type="entry name" value="HTH_25"/>
    <property type="match status" value="1"/>
</dbReference>
<name>A0A1I2S431_9LACO</name>
<dbReference type="InterPro" id="IPR025194">
    <property type="entry name" value="RodZ-like_C"/>
</dbReference>
<dbReference type="GeneID" id="29802168"/>